<proteinExistence type="inferred from homology"/>
<reference evidence="3" key="1">
    <citation type="submission" date="2009-12" db="EMBL/GenBank/DDBJ databases">
        <title>The Genome Sequence of Anolis carolinensis (Green Anole Lizard).</title>
        <authorList>
            <consortium name="The Genome Sequencing Platform"/>
            <person name="Di Palma F."/>
            <person name="Alfoldi J."/>
            <person name="Heiman D."/>
            <person name="Young S."/>
            <person name="Grabherr M."/>
            <person name="Johnson J."/>
            <person name="Lander E.S."/>
            <person name="Lindblad-Toh K."/>
        </authorList>
    </citation>
    <scope>NUCLEOTIDE SEQUENCE [LARGE SCALE GENOMIC DNA]</scope>
    <source>
        <strain evidence="3">JBL SC #1</strain>
    </source>
</reference>
<keyword evidence="2" id="KW-1133">Transmembrane helix</keyword>
<dbReference type="Proteomes" id="UP000001646">
    <property type="component" value="Unplaced"/>
</dbReference>
<dbReference type="Ensembl" id="ENSACAT00000055151.1">
    <property type="protein sequence ID" value="ENSACAP00000024833.1"/>
    <property type="gene ID" value="ENSACAG00000039067.1"/>
</dbReference>
<dbReference type="PANTHER" id="PTHR34766:SF1">
    <property type="entry name" value="UPF0449 PROTEIN C19ORF25"/>
    <property type="match status" value="1"/>
</dbReference>
<evidence type="ECO:0000313" key="3">
    <source>
        <dbReference type="Ensembl" id="ENSACAP00000024833.1"/>
    </source>
</evidence>
<dbReference type="PANTHER" id="PTHR34766">
    <property type="entry name" value="UPF0449 PROTEIN C19ORF25"/>
    <property type="match status" value="1"/>
</dbReference>
<dbReference type="Pfam" id="PF15136">
    <property type="entry name" value="UPF0449"/>
    <property type="match status" value="1"/>
</dbReference>
<protein>
    <submittedName>
        <fullName evidence="3">Uncharacterized protein</fullName>
    </submittedName>
</protein>
<dbReference type="AlphaFoldDB" id="A0A803SPE3"/>
<feature type="transmembrane region" description="Helical" evidence="2">
    <location>
        <begin position="71"/>
        <end position="92"/>
    </location>
</feature>
<dbReference type="InParanoid" id="A0A803SPE3"/>
<reference evidence="3" key="2">
    <citation type="submission" date="2025-08" db="UniProtKB">
        <authorList>
            <consortium name="Ensembl"/>
        </authorList>
    </citation>
    <scope>IDENTIFICATION</scope>
</reference>
<keyword evidence="2" id="KW-0812">Transmembrane</keyword>
<sequence>MDVRRVPIGTCFQAMTSKAKKRVVLPTRPEPPSAEQVLEDVQRAQPNDPVFVLLAEPSTEGSFPSFSYDNIIPWLYNIALLISNDSCILFFLNNNNNYYLYIILF</sequence>
<dbReference type="GeneTree" id="ENSGT01030000235617"/>
<evidence type="ECO:0000256" key="2">
    <source>
        <dbReference type="SAM" id="Phobius"/>
    </source>
</evidence>
<comment type="similarity">
    <text evidence="1">Belongs to the UPF0449 family.</text>
</comment>
<keyword evidence="4" id="KW-1185">Reference proteome</keyword>
<dbReference type="InterPro" id="IPR028227">
    <property type="entry name" value="UPF0449"/>
</dbReference>
<name>A0A803SPE3_ANOCA</name>
<reference evidence="3" key="3">
    <citation type="submission" date="2025-09" db="UniProtKB">
        <authorList>
            <consortium name="Ensembl"/>
        </authorList>
    </citation>
    <scope>IDENTIFICATION</scope>
</reference>
<evidence type="ECO:0000256" key="1">
    <source>
        <dbReference type="ARBA" id="ARBA00006137"/>
    </source>
</evidence>
<accession>A0A803SPE3</accession>
<keyword evidence="2" id="KW-0472">Membrane</keyword>
<evidence type="ECO:0000313" key="4">
    <source>
        <dbReference type="Proteomes" id="UP000001646"/>
    </source>
</evidence>
<organism evidence="3 4">
    <name type="scientific">Anolis carolinensis</name>
    <name type="common">Green anole</name>
    <name type="synonym">American chameleon</name>
    <dbReference type="NCBI Taxonomy" id="28377"/>
    <lineage>
        <taxon>Eukaryota</taxon>
        <taxon>Metazoa</taxon>
        <taxon>Chordata</taxon>
        <taxon>Craniata</taxon>
        <taxon>Vertebrata</taxon>
        <taxon>Euteleostomi</taxon>
        <taxon>Lepidosauria</taxon>
        <taxon>Squamata</taxon>
        <taxon>Bifurcata</taxon>
        <taxon>Unidentata</taxon>
        <taxon>Episquamata</taxon>
        <taxon>Toxicofera</taxon>
        <taxon>Iguania</taxon>
        <taxon>Dactyloidae</taxon>
        <taxon>Anolis</taxon>
    </lineage>
</organism>